<dbReference type="Proteomes" id="UP000177943">
    <property type="component" value="Unassembled WGS sequence"/>
</dbReference>
<comment type="caution">
    <text evidence="1">The sequence shown here is derived from an EMBL/GenBank/DDBJ whole genome shotgun (WGS) entry which is preliminary data.</text>
</comment>
<name>A0A1G2MP86_9BACT</name>
<evidence type="ECO:0000313" key="1">
    <source>
        <dbReference type="EMBL" id="OHA25687.1"/>
    </source>
</evidence>
<sequence length="79" mass="9128">MTAQEYESFVSVAERFAKDGEYPLQTIRRVLLSGEFREVRYRDISPRGLVFLGELLGLEVTSAPRGMSRWQITFKEKGK</sequence>
<evidence type="ECO:0000313" key="2">
    <source>
        <dbReference type="Proteomes" id="UP000177943"/>
    </source>
</evidence>
<dbReference type="AlphaFoldDB" id="A0A1G2MP86"/>
<accession>A0A1G2MP86</accession>
<dbReference type="EMBL" id="MHRP01000047">
    <property type="protein sequence ID" value="OHA25687.1"/>
    <property type="molecule type" value="Genomic_DNA"/>
</dbReference>
<gene>
    <name evidence="1" type="ORF">A3D56_00750</name>
</gene>
<proteinExistence type="predicted"/>
<reference evidence="1 2" key="1">
    <citation type="journal article" date="2016" name="Nat. Commun.">
        <title>Thousands of microbial genomes shed light on interconnected biogeochemical processes in an aquifer system.</title>
        <authorList>
            <person name="Anantharaman K."/>
            <person name="Brown C.T."/>
            <person name="Hug L.A."/>
            <person name="Sharon I."/>
            <person name="Castelle C.J."/>
            <person name="Probst A.J."/>
            <person name="Thomas B.C."/>
            <person name="Singh A."/>
            <person name="Wilkins M.J."/>
            <person name="Karaoz U."/>
            <person name="Brodie E.L."/>
            <person name="Williams K.H."/>
            <person name="Hubbard S.S."/>
            <person name="Banfield J.F."/>
        </authorList>
    </citation>
    <scope>NUCLEOTIDE SEQUENCE [LARGE SCALE GENOMIC DNA]</scope>
</reference>
<organism evidence="1 2">
    <name type="scientific">Candidatus Taylorbacteria bacterium RIFCSPHIGHO2_02_FULL_45_35</name>
    <dbReference type="NCBI Taxonomy" id="1802311"/>
    <lineage>
        <taxon>Bacteria</taxon>
        <taxon>Candidatus Tayloriibacteriota</taxon>
    </lineage>
</organism>
<protein>
    <submittedName>
        <fullName evidence="1">Uncharacterized protein</fullName>
    </submittedName>
</protein>